<accession>A0A2Z4AHU7</accession>
<feature type="transmembrane region" description="Helical" evidence="7">
    <location>
        <begin position="173"/>
        <end position="191"/>
    </location>
</feature>
<evidence type="ECO:0000256" key="7">
    <source>
        <dbReference type="RuleBase" id="RU363032"/>
    </source>
</evidence>
<keyword evidence="6 7" id="KW-0472">Membrane</keyword>
<protein>
    <submittedName>
        <fullName evidence="9">Oligopeptide transport system permease protein OppB</fullName>
    </submittedName>
</protein>
<comment type="subcellular location">
    <subcellularLocation>
        <location evidence="1 7">Cell membrane</location>
        <topology evidence="1 7">Multi-pass membrane protein</topology>
    </subcellularLocation>
</comment>
<keyword evidence="4 7" id="KW-0812">Transmembrane</keyword>
<dbReference type="Pfam" id="PF19300">
    <property type="entry name" value="BPD_transp_1_N"/>
    <property type="match status" value="1"/>
</dbReference>
<dbReference type="PANTHER" id="PTHR30465">
    <property type="entry name" value="INNER MEMBRANE ABC TRANSPORTER"/>
    <property type="match status" value="1"/>
</dbReference>
<dbReference type="Proteomes" id="UP000247465">
    <property type="component" value="Chromosome"/>
</dbReference>
<evidence type="ECO:0000313" key="9">
    <source>
        <dbReference type="EMBL" id="AWT59647.1"/>
    </source>
</evidence>
<feature type="transmembrane region" description="Helical" evidence="7">
    <location>
        <begin position="277"/>
        <end position="298"/>
    </location>
</feature>
<evidence type="ECO:0000256" key="3">
    <source>
        <dbReference type="ARBA" id="ARBA00022475"/>
    </source>
</evidence>
<keyword evidence="2 7" id="KW-0813">Transport</keyword>
<dbReference type="CDD" id="cd06261">
    <property type="entry name" value="TM_PBP2"/>
    <property type="match status" value="1"/>
</dbReference>
<comment type="similarity">
    <text evidence="7">Belongs to the binding-protein-dependent transport system permease family.</text>
</comment>
<dbReference type="GO" id="GO:0005886">
    <property type="term" value="C:plasma membrane"/>
    <property type="evidence" value="ECO:0007669"/>
    <property type="project" value="UniProtKB-SubCell"/>
</dbReference>
<sequence length="305" mass="34209">MTKLVLRRFLEAIPLLFVIITVTFFLIHLTPGGPFDDEKVVPPEVTKALNDHYGLNDPLWEQYLKYVWNLIRGDLGPSFKYPGWDVSELILAKIPVSIELGLYSLLIAVTVGILTGLLASLKPNSFTDYLTMGGAMVGICLPTFVLGPLLVLVFALHLEWFNVSGWFIVHDKILPSLTLGLFYAAYIARLTRGSMLEVRNEEYIRTARAKGLPEWKVTLYHGLRNGILPVVNFLGPAAAGLISGSFVVETIFHIPGLGRFFVNAAFNRDYTMVMGTVFFYATLLIFLNLLVDIIQIYLNPRIRID</sequence>
<dbReference type="InterPro" id="IPR045621">
    <property type="entry name" value="BPD_transp_1_N"/>
</dbReference>
<dbReference type="AlphaFoldDB" id="A0A2Z4AHU7"/>
<evidence type="ECO:0000313" key="10">
    <source>
        <dbReference type="Proteomes" id="UP000247465"/>
    </source>
</evidence>
<dbReference type="Pfam" id="PF00528">
    <property type="entry name" value="BPD_transp_1"/>
    <property type="match status" value="1"/>
</dbReference>
<dbReference type="PANTHER" id="PTHR30465:SF74">
    <property type="entry name" value="OLIGOPEPTIDE TRANSPORT SYSTEM PERMEASE PROTEIN OPPB"/>
    <property type="match status" value="1"/>
</dbReference>
<dbReference type="InterPro" id="IPR035906">
    <property type="entry name" value="MetI-like_sf"/>
</dbReference>
<evidence type="ECO:0000256" key="5">
    <source>
        <dbReference type="ARBA" id="ARBA00022989"/>
    </source>
</evidence>
<dbReference type="InterPro" id="IPR000515">
    <property type="entry name" value="MetI-like"/>
</dbReference>
<dbReference type="PROSITE" id="PS50928">
    <property type="entry name" value="ABC_TM1"/>
    <property type="match status" value="1"/>
</dbReference>
<feature type="domain" description="ABC transmembrane type-1" evidence="8">
    <location>
        <begin position="94"/>
        <end position="295"/>
    </location>
</feature>
<keyword evidence="3" id="KW-1003">Cell membrane</keyword>
<proteinExistence type="inferred from homology"/>
<evidence type="ECO:0000259" key="8">
    <source>
        <dbReference type="PROSITE" id="PS50928"/>
    </source>
</evidence>
<name>A0A2Z4AHU7_9BACT</name>
<evidence type="ECO:0000256" key="4">
    <source>
        <dbReference type="ARBA" id="ARBA00022692"/>
    </source>
</evidence>
<keyword evidence="5 7" id="KW-1133">Transmembrane helix</keyword>
<feature type="transmembrane region" description="Helical" evidence="7">
    <location>
        <begin position="233"/>
        <end position="257"/>
    </location>
</feature>
<organism evidence="9 10">
    <name type="scientific">Candidatus Moanibacter tarae</name>
    <dbReference type="NCBI Taxonomy" id="2200854"/>
    <lineage>
        <taxon>Bacteria</taxon>
        <taxon>Pseudomonadati</taxon>
        <taxon>Verrucomicrobiota</taxon>
        <taxon>Opitutia</taxon>
        <taxon>Puniceicoccales</taxon>
        <taxon>Puniceicoccales incertae sedis</taxon>
        <taxon>Candidatus Moanibacter</taxon>
    </lineage>
</organism>
<dbReference type="EMBL" id="CP029803">
    <property type="protein sequence ID" value="AWT59647.1"/>
    <property type="molecule type" value="Genomic_DNA"/>
</dbReference>
<evidence type="ECO:0000256" key="6">
    <source>
        <dbReference type="ARBA" id="ARBA00023136"/>
    </source>
</evidence>
<feature type="transmembrane region" description="Helical" evidence="7">
    <location>
        <begin position="12"/>
        <end position="30"/>
    </location>
</feature>
<evidence type="ECO:0000256" key="1">
    <source>
        <dbReference type="ARBA" id="ARBA00004651"/>
    </source>
</evidence>
<evidence type="ECO:0000256" key="2">
    <source>
        <dbReference type="ARBA" id="ARBA00022448"/>
    </source>
</evidence>
<feature type="transmembrane region" description="Helical" evidence="7">
    <location>
        <begin position="100"/>
        <end position="121"/>
    </location>
</feature>
<dbReference type="SUPFAM" id="SSF161098">
    <property type="entry name" value="MetI-like"/>
    <property type="match status" value="1"/>
</dbReference>
<dbReference type="GO" id="GO:0055085">
    <property type="term" value="P:transmembrane transport"/>
    <property type="evidence" value="ECO:0007669"/>
    <property type="project" value="InterPro"/>
</dbReference>
<feature type="transmembrane region" description="Helical" evidence="7">
    <location>
        <begin position="133"/>
        <end position="158"/>
    </location>
</feature>
<dbReference type="Gene3D" id="1.10.3720.10">
    <property type="entry name" value="MetI-like"/>
    <property type="match status" value="1"/>
</dbReference>
<dbReference type="KEGG" id="mtar:DF168_00840"/>
<gene>
    <name evidence="9" type="primary">oppB</name>
    <name evidence="9" type="ORF">DF168_00840</name>
</gene>
<reference evidence="9 10" key="1">
    <citation type="submission" date="2018-06" db="EMBL/GenBank/DDBJ databases">
        <title>Draft Genome Sequence of a Novel Marine Bacterium Related to the Verrucomicrobia.</title>
        <authorList>
            <person name="Vosseberg J."/>
            <person name="Martijn J."/>
            <person name="Ettema T.J.G."/>
        </authorList>
    </citation>
    <scope>NUCLEOTIDE SEQUENCE [LARGE SCALE GENOMIC DNA]</scope>
    <source>
        <strain evidence="9">TARA_B100001123</strain>
    </source>
</reference>